<protein>
    <recommendedName>
        <fullName evidence="3">DUF2490 domain-containing protein</fullName>
    </recommendedName>
</protein>
<reference evidence="2" key="1">
    <citation type="submission" date="2017-04" db="EMBL/GenBank/DDBJ databases">
        <authorList>
            <person name="Varghese N."/>
            <person name="Submissions S."/>
        </authorList>
    </citation>
    <scope>NUCLEOTIDE SEQUENCE [LARGE SCALE GENOMIC DNA]</scope>
    <source>
        <strain evidence="2">DSM 19835</strain>
    </source>
</reference>
<dbReference type="EMBL" id="FXAO01000008">
    <property type="protein sequence ID" value="SMG46301.1"/>
    <property type="molecule type" value="Genomic_DNA"/>
</dbReference>
<organism evidence="1 2">
    <name type="scientific">Arenibacter troitsensis</name>
    <dbReference type="NCBI Taxonomy" id="188872"/>
    <lineage>
        <taxon>Bacteria</taxon>
        <taxon>Pseudomonadati</taxon>
        <taxon>Bacteroidota</taxon>
        <taxon>Flavobacteriia</taxon>
        <taxon>Flavobacteriales</taxon>
        <taxon>Flavobacteriaceae</taxon>
        <taxon>Arenibacter</taxon>
    </lineage>
</organism>
<gene>
    <name evidence="1" type="ORF">SAMN03080602_03472</name>
</gene>
<keyword evidence="2" id="KW-1185">Reference proteome</keyword>
<dbReference type="AlphaFoldDB" id="A0A1X7KXK9"/>
<sequence length="245" mass="29117">MVYYKHNLIIPTLVSMAITNLVAQERHIQTQQLIWTRYSLGININDHYTLRQDLEERTYWFPWRQHQFVSRTLLERKLGKGWNGGIGISSFLQSLPNDPEIQIVETKSELRPMLAFGHWSPITKKIGLHHRYWSEFRFFEQANGSFNYANNRTRYKLELRYAASPKMNLKAFDEILLNMGGKVVQNVFDQNRYGASIQYMPFDKLGFEVGYINWFQQQNSGVDFYNRHIIRLTIHQNLNLKSHKK</sequence>
<evidence type="ECO:0000313" key="2">
    <source>
        <dbReference type="Proteomes" id="UP000193420"/>
    </source>
</evidence>
<dbReference type="InterPro" id="IPR019619">
    <property type="entry name" value="DUF2490"/>
</dbReference>
<dbReference type="OrthoDB" id="1118734at2"/>
<dbReference type="STRING" id="188872.SAMN03080602_03472"/>
<dbReference type="Pfam" id="PF10677">
    <property type="entry name" value="DUF2490"/>
    <property type="match status" value="1"/>
</dbReference>
<evidence type="ECO:0008006" key="3">
    <source>
        <dbReference type="Google" id="ProtNLM"/>
    </source>
</evidence>
<name>A0A1X7KXK9_9FLAO</name>
<accession>A0A1X7KXK9</accession>
<proteinExistence type="predicted"/>
<dbReference type="Proteomes" id="UP000193420">
    <property type="component" value="Unassembled WGS sequence"/>
</dbReference>
<evidence type="ECO:0000313" key="1">
    <source>
        <dbReference type="EMBL" id="SMG46301.1"/>
    </source>
</evidence>